<dbReference type="Proteomes" id="UP000008206">
    <property type="component" value="Chromosome"/>
</dbReference>
<dbReference type="HOGENOM" id="CLU_1794280_0_0_3"/>
<dbReference type="SUPFAM" id="SSF88723">
    <property type="entry name" value="PIN domain-like"/>
    <property type="match status" value="1"/>
</dbReference>
<dbReference type="KEGG" id="cyj:Cyan7822_0582"/>
<evidence type="ECO:0000313" key="3">
    <source>
        <dbReference type="Proteomes" id="UP000008206"/>
    </source>
</evidence>
<dbReference type="AlphaFoldDB" id="E0U9C7"/>
<dbReference type="InterPro" id="IPR002716">
    <property type="entry name" value="PIN_dom"/>
</dbReference>
<evidence type="ECO:0000259" key="1">
    <source>
        <dbReference type="Pfam" id="PF01850"/>
    </source>
</evidence>
<evidence type="ECO:0000313" key="2">
    <source>
        <dbReference type="EMBL" id="ADN12619.1"/>
    </source>
</evidence>
<proteinExistence type="predicted"/>
<sequence length="146" mass="16968">MQQYDSQPLVFLDTNVVAAYIRGESPSSRLFSDEIRKKLRLAINPIVLQELLFLPETQKNPERLDQLQQQVEMLYFNYEKAEEYFKNASDLRNRGVHASDVLILSSAAECDYLITYDQILRSLSSEKLEILTPEQLQQFCNRVGSF</sequence>
<dbReference type="InterPro" id="IPR029060">
    <property type="entry name" value="PIN-like_dom_sf"/>
</dbReference>
<dbReference type="Pfam" id="PF01850">
    <property type="entry name" value="PIN"/>
    <property type="match status" value="1"/>
</dbReference>
<dbReference type="STRING" id="497965.Cyan7822_0582"/>
<reference evidence="3" key="1">
    <citation type="journal article" date="2011" name="MBio">
        <title>Novel metabolic attributes of the genus Cyanothece, comprising a group of unicellular nitrogen-fixing Cyanobacteria.</title>
        <authorList>
            <person name="Bandyopadhyay A."/>
            <person name="Elvitigala T."/>
            <person name="Welsh E."/>
            <person name="Stockel J."/>
            <person name="Liberton M."/>
            <person name="Min H."/>
            <person name="Sherman L.A."/>
            <person name="Pakrasi H.B."/>
        </authorList>
    </citation>
    <scope>NUCLEOTIDE SEQUENCE [LARGE SCALE GENOMIC DNA]</scope>
    <source>
        <strain evidence="3">PCC 7822</strain>
    </source>
</reference>
<dbReference type="EMBL" id="CP002198">
    <property type="protein sequence ID" value="ADN12619.1"/>
    <property type="molecule type" value="Genomic_DNA"/>
</dbReference>
<accession>E0U9C7</accession>
<dbReference type="OrthoDB" id="582391at2"/>
<dbReference type="Gene3D" id="3.40.50.1010">
    <property type="entry name" value="5'-nuclease"/>
    <property type="match status" value="1"/>
</dbReference>
<organism evidence="2 3">
    <name type="scientific">Gloeothece verrucosa (strain PCC 7822)</name>
    <name type="common">Cyanothece sp. (strain PCC 7822)</name>
    <dbReference type="NCBI Taxonomy" id="497965"/>
    <lineage>
        <taxon>Bacteria</taxon>
        <taxon>Bacillati</taxon>
        <taxon>Cyanobacteriota</taxon>
        <taxon>Cyanophyceae</taxon>
        <taxon>Oscillatoriophycideae</taxon>
        <taxon>Chroococcales</taxon>
        <taxon>Aphanothecaceae</taxon>
        <taxon>Gloeothece</taxon>
        <taxon>Gloeothece verrucosa</taxon>
    </lineage>
</organism>
<dbReference type="eggNOG" id="COG1487">
    <property type="taxonomic scope" value="Bacteria"/>
</dbReference>
<dbReference type="RefSeq" id="WP_013320729.1">
    <property type="nucleotide sequence ID" value="NC_014501.1"/>
</dbReference>
<gene>
    <name evidence="2" type="ordered locus">Cyan7822_0582</name>
</gene>
<protein>
    <submittedName>
        <fullName evidence="2">PilT protein domain protein</fullName>
    </submittedName>
</protein>
<name>E0U9C7_GLOV7</name>
<keyword evidence="3" id="KW-1185">Reference proteome</keyword>
<feature type="domain" description="PIN" evidence="1">
    <location>
        <begin position="10"/>
        <end position="122"/>
    </location>
</feature>